<evidence type="ECO:0000313" key="1">
    <source>
        <dbReference type="EMBL" id="KAL3624252.1"/>
    </source>
</evidence>
<reference evidence="2" key="1">
    <citation type="journal article" date="2024" name="IScience">
        <title>Strigolactones Initiate the Formation of Haustorium-like Structures in Castilleja.</title>
        <authorList>
            <person name="Buerger M."/>
            <person name="Peterson D."/>
            <person name="Chory J."/>
        </authorList>
    </citation>
    <scope>NUCLEOTIDE SEQUENCE [LARGE SCALE GENOMIC DNA]</scope>
</reference>
<evidence type="ECO:0000313" key="2">
    <source>
        <dbReference type="Proteomes" id="UP001632038"/>
    </source>
</evidence>
<comment type="caution">
    <text evidence="1">The sequence shown here is derived from an EMBL/GenBank/DDBJ whole genome shotgun (WGS) entry which is preliminary data.</text>
</comment>
<name>A0ABD3C3X0_9LAMI</name>
<proteinExistence type="predicted"/>
<evidence type="ECO:0008006" key="3">
    <source>
        <dbReference type="Google" id="ProtNLM"/>
    </source>
</evidence>
<dbReference type="EMBL" id="JAVIJP010000054">
    <property type="protein sequence ID" value="KAL3624252.1"/>
    <property type="molecule type" value="Genomic_DNA"/>
</dbReference>
<dbReference type="SUPFAM" id="SSF54928">
    <property type="entry name" value="RNA-binding domain, RBD"/>
    <property type="match status" value="1"/>
</dbReference>
<sequence length="85" mass="10064">MVGNNADQYYELSHYLRSRMLIVTKYCFVKYATLEQAQRAIGAFNIPYTLPGATIHMKVRYAEREGERFSDYLLDENYILVFRLL</sequence>
<organism evidence="1 2">
    <name type="scientific">Castilleja foliolosa</name>
    <dbReference type="NCBI Taxonomy" id="1961234"/>
    <lineage>
        <taxon>Eukaryota</taxon>
        <taxon>Viridiplantae</taxon>
        <taxon>Streptophyta</taxon>
        <taxon>Embryophyta</taxon>
        <taxon>Tracheophyta</taxon>
        <taxon>Spermatophyta</taxon>
        <taxon>Magnoliopsida</taxon>
        <taxon>eudicotyledons</taxon>
        <taxon>Gunneridae</taxon>
        <taxon>Pentapetalae</taxon>
        <taxon>asterids</taxon>
        <taxon>lamiids</taxon>
        <taxon>Lamiales</taxon>
        <taxon>Orobanchaceae</taxon>
        <taxon>Pedicularideae</taxon>
        <taxon>Castillejinae</taxon>
        <taxon>Castilleja</taxon>
    </lineage>
</organism>
<gene>
    <name evidence="1" type="ORF">CASFOL_033068</name>
</gene>
<dbReference type="Proteomes" id="UP001632038">
    <property type="component" value="Unassembled WGS sequence"/>
</dbReference>
<dbReference type="InterPro" id="IPR035979">
    <property type="entry name" value="RBD_domain_sf"/>
</dbReference>
<dbReference type="AlphaFoldDB" id="A0ABD3C3X0"/>
<keyword evidence="2" id="KW-1185">Reference proteome</keyword>
<dbReference type="InterPro" id="IPR012677">
    <property type="entry name" value="Nucleotide-bd_a/b_plait_sf"/>
</dbReference>
<protein>
    <recommendedName>
        <fullName evidence="3">RRM domain-containing protein</fullName>
    </recommendedName>
</protein>
<accession>A0ABD3C3X0</accession>
<dbReference type="Gene3D" id="3.30.70.330">
    <property type="match status" value="1"/>
</dbReference>